<proteinExistence type="predicted"/>
<protein>
    <recommendedName>
        <fullName evidence="1">Carbohydrate-binding domain-containing protein</fullName>
    </recommendedName>
</protein>
<dbReference type="RefSeq" id="WP_146415377.1">
    <property type="nucleotide sequence ID" value="NZ_SJPZ01000002.1"/>
</dbReference>
<dbReference type="Proteomes" id="UP000316476">
    <property type="component" value="Unassembled WGS sequence"/>
</dbReference>
<evidence type="ECO:0000313" key="3">
    <source>
        <dbReference type="Proteomes" id="UP000316476"/>
    </source>
</evidence>
<dbReference type="SUPFAM" id="SSF53474">
    <property type="entry name" value="alpha/beta-Hydrolases"/>
    <property type="match status" value="1"/>
</dbReference>
<organism evidence="2 3">
    <name type="scientific">Crateriforma conspicua</name>
    <dbReference type="NCBI Taxonomy" id="2527996"/>
    <lineage>
        <taxon>Bacteria</taxon>
        <taxon>Pseudomonadati</taxon>
        <taxon>Planctomycetota</taxon>
        <taxon>Planctomycetia</taxon>
        <taxon>Planctomycetales</taxon>
        <taxon>Planctomycetaceae</taxon>
        <taxon>Crateriforma</taxon>
    </lineage>
</organism>
<dbReference type="InterPro" id="IPR010502">
    <property type="entry name" value="Carb-bd_dom_fam9"/>
</dbReference>
<sequence>MFDPTKCLIIGAMLVVAQTATTIERAHAGDLPQQIKASPCTHSPAIDGVMCDGEWNEAALFSFDLQMKSLKSSGAQASRSSELRVMNSANALYVSLRLPDATINKSINPLKLDIAGLAFATTEHAARGDDRKVVAMGLYLDKHFDVPGEDADDAKQDGQGAVAYDDGFYTFEWAVPLNSKDEHDLRAKPGDEFRFNIAFFDGFQADLKDTQGGGLFGHSLDNPKSWGTLVLAADVEDDGGVSLSGPAWTGRLFSRLNSPPASRLRAVGSRELTGFSVPVGRVEAEFSYLDIDGERKAANAKLYLPSEAQQGGKVPLIYVAGYEMDDLSAAGWVQKGYAVATNAGLDSMPLSRTINPDVALLHIVRALPFVDDQRVLILGTSAGGWAAFMLAAETFPLAGVGPDVAPMNWGYNGAYLINQKERLTPQVPALHGIQPLAELCLQVYGEDVNDLTWFRYSPLAHVSTITCPVSTFWTTADVLVPMNQIGEQWVQPFDAEEFSPGLTMEPANLVSSKEGQLSLMDVLPRDAFEVFVVPVPPGAVKRTVSESAERRKVIDLPVSLKKQWSITILDEGPPEPEVDHLKFNLNWTRDEFIKRYVTGQISVEQLTAVKLKRLMTRYLGKAWLTTPINCMDELESERADVIRGLRTYVASSPQHAQQFADLYGKLPTDAQVLPVELAAELAARDGH</sequence>
<reference evidence="2 3" key="1">
    <citation type="submission" date="2019-02" db="EMBL/GenBank/DDBJ databases">
        <title>Deep-cultivation of Planctomycetes and their phenomic and genomic characterization uncovers novel biology.</title>
        <authorList>
            <person name="Wiegand S."/>
            <person name="Jogler M."/>
            <person name="Boedeker C."/>
            <person name="Pinto D."/>
            <person name="Vollmers J."/>
            <person name="Rivas-Marin E."/>
            <person name="Kohn T."/>
            <person name="Peeters S.H."/>
            <person name="Heuer A."/>
            <person name="Rast P."/>
            <person name="Oberbeckmann S."/>
            <person name="Bunk B."/>
            <person name="Jeske O."/>
            <person name="Meyerdierks A."/>
            <person name="Storesund J.E."/>
            <person name="Kallscheuer N."/>
            <person name="Luecker S."/>
            <person name="Lage O.M."/>
            <person name="Pohl T."/>
            <person name="Merkel B.J."/>
            <person name="Hornburger P."/>
            <person name="Mueller R.-W."/>
            <person name="Bruemmer F."/>
            <person name="Labrenz M."/>
            <person name="Spormann A.M."/>
            <person name="Op Den Camp H."/>
            <person name="Overmann J."/>
            <person name="Amann R."/>
            <person name="Jetten M.S.M."/>
            <person name="Mascher T."/>
            <person name="Medema M.H."/>
            <person name="Devos D.P."/>
            <person name="Kaster A.-K."/>
            <person name="Ovreas L."/>
            <person name="Rohde M."/>
            <person name="Galperin M.Y."/>
            <person name="Jogler C."/>
        </authorList>
    </citation>
    <scope>NUCLEOTIDE SEQUENCE [LARGE SCALE GENOMIC DNA]</scope>
    <source>
        <strain evidence="2 3">V7</strain>
    </source>
</reference>
<feature type="domain" description="Carbohydrate-binding" evidence="1">
    <location>
        <begin position="46"/>
        <end position="232"/>
    </location>
</feature>
<dbReference type="AlphaFoldDB" id="A0A5C6FR51"/>
<accession>A0A5C6FR51</accession>
<dbReference type="Pfam" id="PF06452">
    <property type="entry name" value="CBM9_1"/>
    <property type="match status" value="1"/>
</dbReference>
<dbReference type="Gene3D" id="2.60.40.1190">
    <property type="match status" value="1"/>
</dbReference>
<evidence type="ECO:0000259" key="1">
    <source>
        <dbReference type="Pfam" id="PF06452"/>
    </source>
</evidence>
<dbReference type="GO" id="GO:0004553">
    <property type="term" value="F:hydrolase activity, hydrolyzing O-glycosyl compounds"/>
    <property type="evidence" value="ECO:0007669"/>
    <property type="project" value="InterPro"/>
</dbReference>
<dbReference type="OrthoDB" id="9553327at2"/>
<dbReference type="SUPFAM" id="SSF49344">
    <property type="entry name" value="CBD9-like"/>
    <property type="match status" value="1"/>
</dbReference>
<dbReference type="GO" id="GO:0030246">
    <property type="term" value="F:carbohydrate binding"/>
    <property type="evidence" value="ECO:0007669"/>
    <property type="project" value="InterPro"/>
</dbReference>
<dbReference type="EMBL" id="SJPZ01000002">
    <property type="protein sequence ID" value="TWU62601.1"/>
    <property type="molecule type" value="Genomic_DNA"/>
</dbReference>
<gene>
    <name evidence="2" type="ORF">V7x_43360</name>
</gene>
<dbReference type="GO" id="GO:0016052">
    <property type="term" value="P:carbohydrate catabolic process"/>
    <property type="evidence" value="ECO:0007669"/>
    <property type="project" value="InterPro"/>
</dbReference>
<name>A0A5C6FR51_9PLAN</name>
<dbReference type="Gene3D" id="3.40.50.1820">
    <property type="entry name" value="alpha/beta hydrolase"/>
    <property type="match status" value="1"/>
</dbReference>
<comment type="caution">
    <text evidence="2">The sequence shown here is derived from an EMBL/GenBank/DDBJ whole genome shotgun (WGS) entry which is preliminary data.</text>
</comment>
<dbReference type="InterPro" id="IPR029058">
    <property type="entry name" value="AB_hydrolase_fold"/>
</dbReference>
<evidence type="ECO:0000313" key="2">
    <source>
        <dbReference type="EMBL" id="TWU62601.1"/>
    </source>
</evidence>